<dbReference type="AlphaFoldDB" id="A0A0A8YUT7"/>
<organism evidence="1">
    <name type="scientific">Arundo donax</name>
    <name type="common">Giant reed</name>
    <name type="synonym">Donax arundinaceus</name>
    <dbReference type="NCBI Taxonomy" id="35708"/>
    <lineage>
        <taxon>Eukaryota</taxon>
        <taxon>Viridiplantae</taxon>
        <taxon>Streptophyta</taxon>
        <taxon>Embryophyta</taxon>
        <taxon>Tracheophyta</taxon>
        <taxon>Spermatophyta</taxon>
        <taxon>Magnoliopsida</taxon>
        <taxon>Liliopsida</taxon>
        <taxon>Poales</taxon>
        <taxon>Poaceae</taxon>
        <taxon>PACMAD clade</taxon>
        <taxon>Arundinoideae</taxon>
        <taxon>Arundineae</taxon>
        <taxon>Arundo</taxon>
    </lineage>
</organism>
<name>A0A0A8YUT7_ARUDO</name>
<accession>A0A0A8YUT7</accession>
<reference evidence="1" key="1">
    <citation type="submission" date="2014-09" db="EMBL/GenBank/DDBJ databases">
        <authorList>
            <person name="Magalhaes I.L.F."/>
            <person name="Oliveira U."/>
            <person name="Santos F.R."/>
            <person name="Vidigal T.H.D.A."/>
            <person name="Brescovit A.D."/>
            <person name="Santos A.J."/>
        </authorList>
    </citation>
    <scope>NUCLEOTIDE SEQUENCE</scope>
    <source>
        <tissue evidence="1">Shoot tissue taken approximately 20 cm above the soil surface</tissue>
    </source>
</reference>
<evidence type="ECO:0000313" key="1">
    <source>
        <dbReference type="EMBL" id="JAD30904.1"/>
    </source>
</evidence>
<reference evidence="1" key="2">
    <citation type="journal article" date="2015" name="Data Brief">
        <title>Shoot transcriptome of the giant reed, Arundo donax.</title>
        <authorList>
            <person name="Barrero R.A."/>
            <person name="Guerrero F.D."/>
            <person name="Moolhuijzen P."/>
            <person name="Goolsby J.A."/>
            <person name="Tidwell J."/>
            <person name="Bellgard S.E."/>
            <person name="Bellgard M.I."/>
        </authorList>
    </citation>
    <scope>NUCLEOTIDE SEQUENCE</scope>
    <source>
        <tissue evidence="1">Shoot tissue taken approximately 20 cm above the soil surface</tissue>
    </source>
</reference>
<sequence>MRGVATDLQTNFAINKQKQQTKSLWTVFSQRKSGTGCSLLFSTPQTKVLLGKPPPAA</sequence>
<dbReference type="EMBL" id="GBRH01266991">
    <property type="protein sequence ID" value="JAD30904.1"/>
    <property type="molecule type" value="Transcribed_RNA"/>
</dbReference>
<proteinExistence type="predicted"/>
<protein>
    <submittedName>
        <fullName evidence="1">Uncharacterized protein</fullName>
    </submittedName>
</protein>